<evidence type="ECO:0000256" key="6">
    <source>
        <dbReference type="ARBA" id="ARBA00023163"/>
    </source>
</evidence>
<keyword evidence="5 7" id="KW-0238">DNA-binding</keyword>
<evidence type="ECO:0000259" key="8">
    <source>
        <dbReference type="PROSITE" id="PS51161"/>
    </source>
</evidence>
<evidence type="ECO:0000256" key="7">
    <source>
        <dbReference type="HAMAP-Rule" id="MF_00440"/>
    </source>
</evidence>
<evidence type="ECO:0000256" key="4">
    <source>
        <dbReference type="ARBA" id="ARBA00023015"/>
    </source>
</evidence>
<organism evidence="9 10">
    <name type="scientific">Candidatus Nanosyncoccus nanoralicus</name>
    <dbReference type="NCBI Taxonomy" id="2171996"/>
    <lineage>
        <taxon>Bacteria</taxon>
        <taxon>Candidatus Saccharimonadota</taxon>
        <taxon>Candidatus Nanosyncoccalia</taxon>
        <taxon>Candidatus Nanosyncoccales</taxon>
        <taxon>Candidatus Nanosyncoccaceae</taxon>
        <taxon>Candidatus Nanosyncoccus</taxon>
    </lineage>
</organism>
<keyword evidence="2 7" id="KW-0547">Nucleotide-binding</keyword>
<comment type="similarity">
    <text evidence="7">Belongs to the NrdR family.</text>
</comment>
<sequence length="152" mass="17778">MQMIGVKIGDSKVLESRETPDGSMIRRRRVTADGYRFTTYERIEMPPLAVMKRSGNREPFDRDKLHKAVNRSVGKFFNSELEIEDVVNKVVERVYSLGRDVVYSKEIGQAILDVLAKINEVAYVRFASVFLQFKSLDEFERIIREQREKRED</sequence>
<evidence type="ECO:0000256" key="2">
    <source>
        <dbReference type="ARBA" id="ARBA00022741"/>
    </source>
</evidence>
<comment type="caution">
    <text evidence="9">The sequence shown here is derived from an EMBL/GenBank/DDBJ whole genome shotgun (WGS) entry which is preliminary data.</text>
</comment>
<dbReference type="Pfam" id="PF03477">
    <property type="entry name" value="ATP-cone"/>
    <property type="match status" value="1"/>
</dbReference>
<dbReference type="Proteomes" id="UP001191004">
    <property type="component" value="Unassembled WGS sequence"/>
</dbReference>
<accession>A0ABY0FMY6</accession>
<comment type="caution">
    <text evidence="7">Lacks conserved residue(s) required for the propagation of feature annotation.</text>
</comment>
<protein>
    <recommendedName>
        <fullName evidence="7">Transcriptional repressor NrdR</fullName>
    </recommendedName>
</protein>
<gene>
    <name evidence="7 9" type="primary">nrdR</name>
    <name evidence="9" type="ORF">G3KMM_00146</name>
</gene>
<keyword evidence="4 7" id="KW-0805">Transcription regulation</keyword>
<proteinExistence type="inferred from homology"/>
<dbReference type="InterPro" id="IPR003796">
    <property type="entry name" value="RNR_NrdR-like"/>
</dbReference>
<reference evidence="9 10" key="1">
    <citation type="journal article" date="2018" name="bioRxiv">
        <title>Evidence of independent acquisition and adaption of ultra-small bacteria to human hosts across the highly diverse yet reduced genomes of the phylum Saccharibacteria.</title>
        <authorList>
            <person name="McLean J.S."/>
            <person name="Bor B."/>
            <person name="To T.T."/>
            <person name="Liu Q."/>
            <person name="Kearns K.A."/>
            <person name="Solden L.M."/>
            <person name="Wrighton K.C."/>
            <person name="He X."/>
            <person name="Shi W."/>
        </authorList>
    </citation>
    <scope>NUCLEOTIDE SEQUENCE [LARGE SCALE GENOMIC DNA]</scope>
    <source>
        <strain evidence="9 10">TM7_KMM_G3_1_HOT_351</strain>
    </source>
</reference>
<feature type="domain" description="ATP-cone" evidence="8">
    <location>
        <begin position="48"/>
        <end position="138"/>
    </location>
</feature>
<dbReference type="InterPro" id="IPR055173">
    <property type="entry name" value="NrdR-like_N"/>
</dbReference>
<dbReference type="EMBL" id="PRLL01000002">
    <property type="protein sequence ID" value="RYC73918.1"/>
    <property type="molecule type" value="Genomic_DNA"/>
</dbReference>
<comment type="function">
    <text evidence="7">Negatively regulates transcription of bacterial ribonucleotide reductase nrd genes and operons by binding to NrdR-boxes.</text>
</comment>
<dbReference type="PROSITE" id="PS51161">
    <property type="entry name" value="ATP_CONE"/>
    <property type="match status" value="1"/>
</dbReference>
<name>A0ABY0FMY6_9BACT</name>
<dbReference type="InterPro" id="IPR005144">
    <property type="entry name" value="ATP-cone_dom"/>
</dbReference>
<keyword evidence="10" id="KW-1185">Reference proteome</keyword>
<keyword evidence="3 7" id="KW-0067">ATP-binding</keyword>
<dbReference type="PANTHER" id="PTHR30455:SF2">
    <property type="entry name" value="TRANSCRIPTIONAL REPRESSOR NRDR"/>
    <property type="match status" value="1"/>
</dbReference>
<dbReference type="Pfam" id="PF22811">
    <property type="entry name" value="Zn_ribbon_NrdR"/>
    <property type="match status" value="1"/>
</dbReference>
<evidence type="ECO:0000256" key="3">
    <source>
        <dbReference type="ARBA" id="ARBA00022840"/>
    </source>
</evidence>
<evidence type="ECO:0000313" key="10">
    <source>
        <dbReference type="Proteomes" id="UP001191004"/>
    </source>
</evidence>
<evidence type="ECO:0000256" key="1">
    <source>
        <dbReference type="ARBA" id="ARBA00022491"/>
    </source>
</evidence>
<dbReference type="HAMAP" id="MF_00440">
    <property type="entry name" value="NrdR"/>
    <property type="match status" value="1"/>
</dbReference>
<dbReference type="PANTHER" id="PTHR30455">
    <property type="entry name" value="TRANSCRIPTIONAL REPRESSOR NRDR"/>
    <property type="match status" value="1"/>
</dbReference>
<reference evidence="9 10" key="2">
    <citation type="journal article" date="2020" name="Cell Rep.">
        <title>Acquisition and Adaptation of Ultra-small Parasitic Reduced Genome Bacteria to Mammalian Hosts.</title>
        <authorList>
            <person name="McLean J.S."/>
            <person name="Bor B."/>
            <person name="Kerns K.A."/>
            <person name="Liu Q."/>
            <person name="To T.T."/>
            <person name="Solden L."/>
            <person name="Hendrickson E.L."/>
            <person name="Wrighton K."/>
            <person name="Shi W."/>
            <person name="He X."/>
        </authorList>
    </citation>
    <scope>NUCLEOTIDE SEQUENCE [LARGE SCALE GENOMIC DNA]</scope>
    <source>
        <strain evidence="9 10">TM7_KMM_G3_1_HOT_351</strain>
    </source>
</reference>
<evidence type="ECO:0000256" key="5">
    <source>
        <dbReference type="ARBA" id="ARBA00023125"/>
    </source>
</evidence>
<keyword evidence="6 7" id="KW-0804">Transcription</keyword>
<keyword evidence="1 7" id="KW-0678">Repressor</keyword>
<evidence type="ECO:0000313" key="9">
    <source>
        <dbReference type="EMBL" id="RYC73918.1"/>
    </source>
</evidence>